<dbReference type="GO" id="GO:0042602">
    <property type="term" value="F:riboflavin reductase (NADPH) activity"/>
    <property type="evidence" value="ECO:0007669"/>
    <property type="project" value="TreeGrafter"/>
</dbReference>
<dbReference type="AlphaFoldDB" id="A0A938YED6"/>
<comment type="caution">
    <text evidence="4">The sequence shown here is derived from an EMBL/GenBank/DDBJ whole genome shotgun (WGS) entry which is preliminary data.</text>
</comment>
<dbReference type="PANTHER" id="PTHR30466">
    <property type="entry name" value="FLAVIN REDUCTASE"/>
    <property type="match status" value="1"/>
</dbReference>
<evidence type="ECO:0000256" key="2">
    <source>
        <dbReference type="ARBA" id="ARBA00023002"/>
    </source>
</evidence>
<dbReference type="PANTHER" id="PTHR30466:SF11">
    <property type="entry name" value="FLAVIN-DEPENDENT MONOOXYGENASE, REDUCTASE SUBUNIT HSAB"/>
    <property type="match status" value="1"/>
</dbReference>
<dbReference type="RefSeq" id="WP_205259613.1">
    <property type="nucleotide sequence ID" value="NZ_JAERWK010000007.1"/>
</dbReference>
<name>A0A938YED6_9ACTN</name>
<gene>
    <name evidence="4" type="ORF">JL106_05055</name>
</gene>
<keyword evidence="2" id="KW-0560">Oxidoreductase</keyword>
<accession>A0A938YED6</accession>
<dbReference type="EMBL" id="JAERWK010000007">
    <property type="protein sequence ID" value="MBM9466649.1"/>
    <property type="molecule type" value="Genomic_DNA"/>
</dbReference>
<dbReference type="InterPro" id="IPR050268">
    <property type="entry name" value="NADH-dep_flavin_reductase"/>
</dbReference>
<feature type="domain" description="Flavin reductase like" evidence="3">
    <location>
        <begin position="30"/>
        <end position="173"/>
    </location>
</feature>
<dbReference type="GO" id="GO:0010181">
    <property type="term" value="F:FMN binding"/>
    <property type="evidence" value="ECO:0007669"/>
    <property type="project" value="InterPro"/>
</dbReference>
<evidence type="ECO:0000313" key="5">
    <source>
        <dbReference type="Proteomes" id="UP000663792"/>
    </source>
</evidence>
<dbReference type="InterPro" id="IPR012349">
    <property type="entry name" value="Split_barrel_FMN-bd"/>
</dbReference>
<reference evidence="4" key="1">
    <citation type="submission" date="2021-01" db="EMBL/GenBank/DDBJ databases">
        <title>YIM 132084 draft genome.</title>
        <authorList>
            <person name="An D."/>
        </authorList>
    </citation>
    <scope>NUCLEOTIDE SEQUENCE</scope>
    <source>
        <strain evidence="4">YIM 132084</strain>
    </source>
</reference>
<dbReference type="Pfam" id="PF01613">
    <property type="entry name" value="Flavin_Reduct"/>
    <property type="match status" value="1"/>
</dbReference>
<proteinExistence type="inferred from homology"/>
<dbReference type="InterPro" id="IPR002563">
    <property type="entry name" value="Flavin_Rdtase-like_dom"/>
</dbReference>
<evidence type="ECO:0000313" key="4">
    <source>
        <dbReference type="EMBL" id="MBM9466649.1"/>
    </source>
</evidence>
<protein>
    <submittedName>
        <fullName evidence="4">Flavin reductase family protein</fullName>
    </submittedName>
</protein>
<comment type="similarity">
    <text evidence="1">Belongs to the non-flavoprotein flavin reductase family.</text>
</comment>
<keyword evidence="5" id="KW-1185">Reference proteome</keyword>
<sequence length="178" mass="19032">MTDPQSPEPTAAQIVEDEAPFDSNHFRQVIGSFPSGITIVTAMLDGKPVGMTCQSFFSLSLDPPLIAFSPAVTSTSYPSIREAGKFAINVIADGQRDLAGQFARSGTDKWAGVDYELGAVGAPVIGGVAAVVECELETEYPAGDHFIVIGRVKAMSHELMHKPLLYFRSAYSYLADEA</sequence>
<evidence type="ECO:0000256" key="1">
    <source>
        <dbReference type="ARBA" id="ARBA00008898"/>
    </source>
</evidence>
<organism evidence="4 5">
    <name type="scientific">Nakamurella leprariae</name>
    <dbReference type="NCBI Taxonomy" id="2803911"/>
    <lineage>
        <taxon>Bacteria</taxon>
        <taxon>Bacillati</taxon>
        <taxon>Actinomycetota</taxon>
        <taxon>Actinomycetes</taxon>
        <taxon>Nakamurellales</taxon>
        <taxon>Nakamurellaceae</taxon>
        <taxon>Nakamurella</taxon>
    </lineage>
</organism>
<dbReference type="Proteomes" id="UP000663792">
    <property type="component" value="Unassembled WGS sequence"/>
</dbReference>
<evidence type="ECO:0000259" key="3">
    <source>
        <dbReference type="SMART" id="SM00903"/>
    </source>
</evidence>
<dbReference type="SMART" id="SM00903">
    <property type="entry name" value="Flavin_Reduct"/>
    <property type="match status" value="1"/>
</dbReference>
<dbReference type="Gene3D" id="2.30.110.10">
    <property type="entry name" value="Electron Transport, Fmn-binding Protein, Chain A"/>
    <property type="match status" value="1"/>
</dbReference>
<dbReference type="SUPFAM" id="SSF50475">
    <property type="entry name" value="FMN-binding split barrel"/>
    <property type="match status" value="1"/>
</dbReference>